<reference evidence="3 4" key="1">
    <citation type="submission" date="2013-09" db="EMBL/GenBank/DDBJ databases">
        <title>Corchorus capsularis genome sequencing.</title>
        <authorList>
            <person name="Alam M."/>
            <person name="Haque M.S."/>
            <person name="Islam M.S."/>
            <person name="Emdad E.M."/>
            <person name="Islam M.M."/>
            <person name="Ahmed B."/>
            <person name="Halim A."/>
            <person name="Hossen Q.M.M."/>
            <person name="Hossain M.Z."/>
            <person name="Ahmed R."/>
            <person name="Khan M.M."/>
            <person name="Islam R."/>
            <person name="Rashid M.M."/>
            <person name="Khan S.A."/>
            <person name="Rahman M.S."/>
            <person name="Alam M."/>
        </authorList>
    </citation>
    <scope>NUCLEOTIDE SEQUENCE [LARGE SCALE GENOMIC DNA]</scope>
    <source>
        <strain evidence="4">cv. CVL-1</strain>
        <tissue evidence="3">Whole seedling</tissue>
    </source>
</reference>
<dbReference type="GO" id="GO:0071944">
    <property type="term" value="C:cell periphery"/>
    <property type="evidence" value="ECO:0007669"/>
    <property type="project" value="TreeGrafter"/>
</dbReference>
<evidence type="ECO:0000313" key="3">
    <source>
        <dbReference type="EMBL" id="OMO81929.1"/>
    </source>
</evidence>
<comment type="caution">
    <text evidence="3">The sequence shown here is derived from an EMBL/GenBank/DDBJ whole genome shotgun (WGS) entry which is preliminary data.</text>
</comment>
<gene>
    <name evidence="3" type="ORF">CCACVL1_12141</name>
</gene>
<dbReference type="PANTHER" id="PTHR33470">
    <property type="entry name" value="OS01G0164075 PROTEIN"/>
    <property type="match status" value="1"/>
</dbReference>
<dbReference type="STRING" id="210143.A0A1R3IH64"/>
<proteinExistence type="predicted"/>
<dbReference type="PANTHER" id="PTHR33470:SF29">
    <property type="entry name" value="POLLEN OLE E 1 ALLERGEN AND EXTENSIN FAMILY PROTEIN"/>
    <property type="match status" value="1"/>
</dbReference>
<evidence type="ECO:0008006" key="5">
    <source>
        <dbReference type="Google" id="ProtNLM"/>
    </source>
</evidence>
<dbReference type="OMA" id="SVTCMDE"/>
<protein>
    <recommendedName>
        <fullName evidence="5">Pollen Ole e 1 allergen/extensin</fullName>
    </recommendedName>
</protein>
<organism evidence="3 4">
    <name type="scientific">Corchorus capsularis</name>
    <name type="common">Jute</name>
    <dbReference type="NCBI Taxonomy" id="210143"/>
    <lineage>
        <taxon>Eukaryota</taxon>
        <taxon>Viridiplantae</taxon>
        <taxon>Streptophyta</taxon>
        <taxon>Embryophyta</taxon>
        <taxon>Tracheophyta</taxon>
        <taxon>Spermatophyta</taxon>
        <taxon>Magnoliopsida</taxon>
        <taxon>eudicotyledons</taxon>
        <taxon>Gunneridae</taxon>
        <taxon>Pentapetalae</taxon>
        <taxon>rosids</taxon>
        <taxon>malvids</taxon>
        <taxon>Malvales</taxon>
        <taxon>Malvaceae</taxon>
        <taxon>Grewioideae</taxon>
        <taxon>Apeibeae</taxon>
        <taxon>Corchorus</taxon>
    </lineage>
</organism>
<feature type="chain" id="PRO_5013249589" description="Pollen Ole e 1 allergen/extensin" evidence="2">
    <location>
        <begin position="24"/>
        <end position="178"/>
    </location>
</feature>
<dbReference type="Pfam" id="PF01190">
    <property type="entry name" value="Pollen_Ole_e_1"/>
    <property type="match status" value="1"/>
</dbReference>
<evidence type="ECO:0000256" key="1">
    <source>
        <dbReference type="ARBA" id="ARBA00022729"/>
    </source>
</evidence>
<dbReference type="AlphaFoldDB" id="A0A1R3IH64"/>
<dbReference type="Gramene" id="OMO81929">
    <property type="protein sequence ID" value="OMO81929"/>
    <property type="gene ID" value="CCACVL1_12141"/>
</dbReference>
<dbReference type="Proteomes" id="UP000188268">
    <property type="component" value="Unassembled WGS sequence"/>
</dbReference>
<sequence length="178" mass="19563">MGSMALMLIAASLLMGYYCSIEAGATYVPDNLQVINLGGKVMCQDCTKSYGEWVQGTQPIKGCKVSVTCMDDRNRVMYYGSDETDEQGKFNMAVNKYINGKVLQAKSCLVRLVSSPHPTCNIPTNFAGGHTGVNLPIRPAVVYRDLVQYELGTFFYTTSRCDKPKPGTQDSCHGNNNY</sequence>
<accession>A0A1R3IH64</accession>
<evidence type="ECO:0000256" key="2">
    <source>
        <dbReference type="SAM" id="SignalP"/>
    </source>
</evidence>
<name>A0A1R3IH64_COCAP</name>
<evidence type="ECO:0000313" key="4">
    <source>
        <dbReference type="Proteomes" id="UP000188268"/>
    </source>
</evidence>
<keyword evidence="4" id="KW-1185">Reference proteome</keyword>
<dbReference type="OrthoDB" id="747559at2759"/>
<keyword evidence="1 2" id="KW-0732">Signal</keyword>
<dbReference type="EMBL" id="AWWV01010063">
    <property type="protein sequence ID" value="OMO81929.1"/>
    <property type="molecule type" value="Genomic_DNA"/>
</dbReference>
<feature type="signal peptide" evidence="2">
    <location>
        <begin position="1"/>
        <end position="23"/>
    </location>
</feature>